<evidence type="ECO:0000313" key="2">
    <source>
        <dbReference type="EMBL" id="KAF8733341.1"/>
    </source>
</evidence>
<dbReference type="AlphaFoldDB" id="A0A835FAT7"/>
<dbReference type="EMBL" id="JACEFO010001601">
    <property type="protein sequence ID" value="KAF8733341.1"/>
    <property type="molecule type" value="Genomic_DNA"/>
</dbReference>
<proteinExistence type="predicted"/>
<sequence>MGSIKEMLEKVSGGRGIDDDETNEYKQITEGNVTYCKQITEANIIFSKCKLIESNSGKTSDLSASNSSFSFTCRASTRVSSANCSAAGILD</sequence>
<reference evidence="2" key="1">
    <citation type="submission" date="2020-07" db="EMBL/GenBank/DDBJ databases">
        <title>Genome sequence and genetic diversity analysis of an under-domesticated orphan crop, white fonio (Digitaria exilis).</title>
        <authorList>
            <person name="Bennetzen J.L."/>
            <person name="Chen S."/>
            <person name="Ma X."/>
            <person name="Wang X."/>
            <person name="Yssel A.E.J."/>
            <person name="Chaluvadi S.R."/>
            <person name="Johnson M."/>
            <person name="Gangashetty P."/>
            <person name="Hamidou F."/>
            <person name="Sanogo M.D."/>
            <person name="Zwaenepoel A."/>
            <person name="Wallace J."/>
            <person name="Van De Peer Y."/>
            <person name="Van Deynze A."/>
        </authorList>
    </citation>
    <scope>NUCLEOTIDE SEQUENCE</scope>
    <source>
        <tissue evidence="2">Leaves</tissue>
    </source>
</reference>
<protein>
    <submittedName>
        <fullName evidence="2">Uncharacterized protein</fullName>
    </submittedName>
</protein>
<gene>
    <name evidence="2" type="ORF">HU200_014945</name>
</gene>
<comment type="caution">
    <text evidence="2">The sequence shown here is derived from an EMBL/GenBank/DDBJ whole genome shotgun (WGS) entry which is preliminary data.</text>
</comment>
<evidence type="ECO:0000256" key="1">
    <source>
        <dbReference type="SAM" id="MobiDB-lite"/>
    </source>
</evidence>
<organism evidence="2 3">
    <name type="scientific">Digitaria exilis</name>
    <dbReference type="NCBI Taxonomy" id="1010633"/>
    <lineage>
        <taxon>Eukaryota</taxon>
        <taxon>Viridiplantae</taxon>
        <taxon>Streptophyta</taxon>
        <taxon>Embryophyta</taxon>
        <taxon>Tracheophyta</taxon>
        <taxon>Spermatophyta</taxon>
        <taxon>Magnoliopsida</taxon>
        <taxon>Liliopsida</taxon>
        <taxon>Poales</taxon>
        <taxon>Poaceae</taxon>
        <taxon>PACMAD clade</taxon>
        <taxon>Panicoideae</taxon>
        <taxon>Panicodae</taxon>
        <taxon>Paniceae</taxon>
        <taxon>Anthephorinae</taxon>
        <taxon>Digitaria</taxon>
    </lineage>
</organism>
<dbReference type="Proteomes" id="UP000636709">
    <property type="component" value="Unassembled WGS sequence"/>
</dbReference>
<name>A0A835FAT7_9POAL</name>
<feature type="region of interest" description="Disordered" evidence="1">
    <location>
        <begin position="1"/>
        <end position="22"/>
    </location>
</feature>
<evidence type="ECO:0000313" key="3">
    <source>
        <dbReference type="Proteomes" id="UP000636709"/>
    </source>
</evidence>
<keyword evidence="3" id="KW-1185">Reference proteome</keyword>
<accession>A0A835FAT7</accession>